<evidence type="ECO:0000313" key="4">
    <source>
        <dbReference type="Proteomes" id="UP001597497"/>
    </source>
</evidence>
<protein>
    <submittedName>
        <fullName evidence="3">SDR family NAD(P)-dependent oxidoreductase</fullName>
    </submittedName>
</protein>
<dbReference type="EMBL" id="JBHUMM010000023">
    <property type="protein sequence ID" value="MFD2672003.1"/>
    <property type="molecule type" value="Genomic_DNA"/>
</dbReference>
<dbReference type="PANTHER" id="PTHR43574">
    <property type="entry name" value="EPIMERASE-RELATED"/>
    <property type="match status" value="1"/>
</dbReference>
<dbReference type="InterPro" id="IPR001509">
    <property type="entry name" value="Epimerase_deHydtase"/>
</dbReference>
<dbReference type="SUPFAM" id="SSF51735">
    <property type="entry name" value="NAD(P)-binding Rossmann-fold domains"/>
    <property type="match status" value="1"/>
</dbReference>
<proteinExistence type="predicted"/>
<dbReference type="InterPro" id="IPR036291">
    <property type="entry name" value="NAD(P)-bd_dom_sf"/>
</dbReference>
<reference evidence="4" key="1">
    <citation type="journal article" date="2019" name="Int. J. Syst. Evol. Microbiol.">
        <title>The Global Catalogue of Microorganisms (GCM) 10K type strain sequencing project: providing services to taxonomists for standard genome sequencing and annotation.</title>
        <authorList>
            <consortium name="The Broad Institute Genomics Platform"/>
            <consortium name="The Broad Institute Genome Sequencing Center for Infectious Disease"/>
            <person name="Wu L."/>
            <person name="Ma J."/>
        </authorList>
    </citation>
    <scope>NUCLEOTIDE SEQUENCE [LARGE SCALE GENOMIC DNA]</scope>
    <source>
        <strain evidence="4">KCTC 33676</strain>
    </source>
</reference>
<dbReference type="RefSeq" id="WP_379929486.1">
    <property type="nucleotide sequence ID" value="NZ_JBHUMM010000023.1"/>
</dbReference>
<sequence>MLIIPSTVLVTGCAGFIGMHVSERLLEMGMKIVGIDHLNDYYDPQLKQARLERLRKHPQFHFFPWDINDAQGMTDLFKQHAISFIIHLAAQVGVRYSLEQPHTYIEANVAGFVHMLEHARQHKVKHFIYASSSSVYGANSSLPYSTAQPVDHPVSLYAATKRSNELMAHTYSHLYQLPTTGLRFFTVYGPWGRPDMAPYLFTKAILRREPIALFNQGNMVRDFTYIDDIVEGMVRLLPLPPESSLLSPYPSTHYEGLESDTWAPDISTAPFRIYNIGSGRAVRLIDFVQTLEEVIGLPAQKQMKPMQPGDVRATIADIDSLTVRTGFKPETSLYEGLKRFVDWYITYHQSEH</sequence>
<gene>
    <name evidence="3" type="ORF">ACFSUC_10340</name>
</gene>
<keyword evidence="1" id="KW-0520">NAD</keyword>
<comment type="caution">
    <text evidence="3">The sequence shown here is derived from an EMBL/GenBank/DDBJ whole genome shotgun (WGS) entry which is preliminary data.</text>
</comment>
<dbReference type="Gene3D" id="3.40.50.720">
    <property type="entry name" value="NAD(P)-binding Rossmann-like Domain"/>
    <property type="match status" value="1"/>
</dbReference>
<feature type="domain" description="NAD-dependent epimerase/dehydratase" evidence="2">
    <location>
        <begin position="8"/>
        <end position="238"/>
    </location>
</feature>
<organism evidence="3 4">
    <name type="scientific">Marinicrinis sediminis</name>
    <dbReference type="NCBI Taxonomy" id="1652465"/>
    <lineage>
        <taxon>Bacteria</taxon>
        <taxon>Bacillati</taxon>
        <taxon>Bacillota</taxon>
        <taxon>Bacilli</taxon>
        <taxon>Bacillales</taxon>
        <taxon>Paenibacillaceae</taxon>
    </lineage>
</organism>
<dbReference type="Proteomes" id="UP001597497">
    <property type="component" value="Unassembled WGS sequence"/>
</dbReference>
<name>A0ABW5RAG4_9BACL</name>
<keyword evidence="4" id="KW-1185">Reference proteome</keyword>
<dbReference type="PRINTS" id="PR01713">
    <property type="entry name" value="NUCEPIMERASE"/>
</dbReference>
<accession>A0ABW5RAG4</accession>
<evidence type="ECO:0000256" key="1">
    <source>
        <dbReference type="ARBA" id="ARBA00023027"/>
    </source>
</evidence>
<dbReference type="Pfam" id="PF01370">
    <property type="entry name" value="Epimerase"/>
    <property type="match status" value="1"/>
</dbReference>
<evidence type="ECO:0000313" key="3">
    <source>
        <dbReference type="EMBL" id="MFD2672003.1"/>
    </source>
</evidence>
<evidence type="ECO:0000259" key="2">
    <source>
        <dbReference type="Pfam" id="PF01370"/>
    </source>
</evidence>